<dbReference type="PROSITE" id="PS00079">
    <property type="entry name" value="MULTICOPPER_OXIDASE1"/>
    <property type="match status" value="1"/>
</dbReference>
<evidence type="ECO:0000313" key="3">
    <source>
        <dbReference type="EMBL" id="GGD61999.1"/>
    </source>
</evidence>
<gene>
    <name evidence="3" type="ORF">GCM10010985_15200</name>
</gene>
<dbReference type="PANTHER" id="PTHR43233">
    <property type="entry name" value="FAMILY N-ACETYLTRANSFERASE, PUTATIVE (AFU_ORTHOLOGUE AFUA_6G03350)-RELATED"/>
    <property type="match status" value="1"/>
</dbReference>
<name>A0ABQ1RAH8_9BURK</name>
<dbReference type="InterPro" id="IPR033138">
    <property type="entry name" value="Cu_oxidase_CS"/>
</dbReference>
<reference evidence="4" key="1">
    <citation type="journal article" date="2019" name="Int. J. Syst. Evol. Microbiol.">
        <title>The Global Catalogue of Microorganisms (GCM) 10K type strain sequencing project: providing services to taxonomists for standard genome sequencing and annotation.</title>
        <authorList>
            <consortium name="The Broad Institute Genomics Platform"/>
            <consortium name="The Broad Institute Genome Sequencing Center for Infectious Disease"/>
            <person name="Wu L."/>
            <person name="Ma J."/>
        </authorList>
    </citation>
    <scope>NUCLEOTIDE SEQUENCE [LARGE SCALE GENOMIC DNA]</scope>
    <source>
        <strain evidence="4">CGMCC 1.11013</strain>
    </source>
</reference>
<comment type="caution">
    <text evidence="3">The sequence shown here is derived from an EMBL/GenBank/DDBJ whole genome shotgun (WGS) entry which is preliminary data.</text>
</comment>
<keyword evidence="1" id="KW-0479">Metal-binding</keyword>
<sequence>MQNDAMRWTRDDYRVTTDIDTFDFDVVHRYLSEVAYWSPGIARETVERAARHSLAFGLFQGERQIGYARVITDTATFAYLADVFVLPEHQGAGLGTWMIECIMAHPGLQGLRRMMLVTLDAHGVYARFGFQAPKHPERIMEKISRS</sequence>
<keyword evidence="4" id="KW-1185">Reference proteome</keyword>
<accession>A0ABQ1RAH8</accession>
<evidence type="ECO:0000313" key="4">
    <source>
        <dbReference type="Proteomes" id="UP000597138"/>
    </source>
</evidence>
<protein>
    <submittedName>
        <fullName evidence="3">N-acetyltransferase</fullName>
    </submittedName>
</protein>
<dbReference type="RefSeq" id="WP_035970892.1">
    <property type="nucleotide sequence ID" value="NZ_BMEG01000002.1"/>
</dbReference>
<proteinExistence type="predicted"/>
<dbReference type="Gene3D" id="3.40.630.30">
    <property type="match status" value="1"/>
</dbReference>
<dbReference type="PANTHER" id="PTHR43233:SF1">
    <property type="entry name" value="FAMILY N-ACETYLTRANSFERASE, PUTATIVE (AFU_ORTHOLOGUE AFUA_6G03350)-RELATED"/>
    <property type="match status" value="1"/>
</dbReference>
<dbReference type="EMBL" id="BMEG01000002">
    <property type="protein sequence ID" value="GGD61999.1"/>
    <property type="molecule type" value="Genomic_DNA"/>
</dbReference>
<dbReference type="SUPFAM" id="SSF55729">
    <property type="entry name" value="Acyl-CoA N-acyltransferases (Nat)"/>
    <property type="match status" value="1"/>
</dbReference>
<evidence type="ECO:0000259" key="2">
    <source>
        <dbReference type="PROSITE" id="PS51186"/>
    </source>
</evidence>
<dbReference type="InterPro" id="IPR016181">
    <property type="entry name" value="Acyl_CoA_acyltransferase"/>
</dbReference>
<evidence type="ECO:0000256" key="1">
    <source>
        <dbReference type="ARBA" id="ARBA00022723"/>
    </source>
</evidence>
<dbReference type="PROSITE" id="PS51186">
    <property type="entry name" value="GNAT"/>
    <property type="match status" value="1"/>
</dbReference>
<dbReference type="Proteomes" id="UP000597138">
    <property type="component" value="Unassembled WGS sequence"/>
</dbReference>
<dbReference type="InterPro" id="IPR000182">
    <property type="entry name" value="GNAT_dom"/>
</dbReference>
<dbReference type="InterPro" id="IPR053144">
    <property type="entry name" value="Acetyltransferase_Butenolide"/>
</dbReference>
<dbReference type="Pfam" id="PF00583">
    <property type="entry name" value="Acetyltransf_1"/>
    <property type="match status" value="1"/>
</dbReference>
<dbReference type="CDD" id="cd04301">
    <property type="entry name" value="NAT_SF"/>
    <property type="match status" value="1"/>
</dbReference>
<organism evidence="3 4">
    <name type="scientific">Caballeronia grimmiae</name>
    <dbReference type="NCBI Taxonomy" id="1071679"/>
    <lineage>
        <taxon>Bacteria</taxon>
        <taxon>Pseudomonadati</taxon>
        <taxon>Pseudomonadota</taxon>
        <taxon>Betaproteobacteria</taxon>
        <taxon>Burkholderiales</taxon>
        <taxon>Burkholderiaceae</taxon>
        <taxon>Caballeronia</taxon>
    </lineage>
</organism>
<feature type="domain" description="N-acetyltransferase" evidence="2">
    <location>
        <begin position="14"/>
        <end position="146"/>
    </location>
</feature>